<dbReference type="EMBL" id="KN831833">
    <property type="protein sequence ID" value="KIM35048.1"/>
    <property type="molecule type" value="Genomic_DNA"/>
</dbReference>
<reference evidence="3" key="2">
    <citation type="submission" date="2015-01" db="EMBL/GenBank/DDBJ databases">
        <title>Evolutionary Origins and Diversification of the Mycorrhizal Mutualists.</title>
        <authorList>
            <consortium name="DOE Joint Genome Institute"/>
            <consortium name="Mycorrhizal Genomics Consortium"/>
            <person name="Kohler A."/>
            <person name="Kuo A."/>
            <person name="Nagy L.G."/>
            <person name="Floudas D."/>
            <person name="Copeland A."/>
            <person name="Barry K.W."/>
            <person name="Cichocki N."/>
            <person name="Veneault-Fourrey C."/>
            <person name="LaButti K."/>
            <person name="Lindquist E.A."/>
            <person name="Lipzen A."/>
            <person name="Lundell T."/>
            <person name="Morin E."/>
            <person name="Murat C."/>
            <person name="Riley R."/>
            <person name="Ohm R."/>
            <person name="Sun H."/>
            <person name="Tunlid A."/>
            <person name="Henrissat B."/>
            <person name="Grigoriev I.V."/>
            <person name="Hibbett D.S."/>
            <person name="Martin F."/>
        </authorList>
    </citation>
    <scope>NUCLEOTIDE SEQUENCE [LARGE SCALE GENOMIC DNA]</scope>
    <source>
        <strain evidence="3">h7</strain>
    </source>
</reference>
<organism evidence="2 3">
    <name type="scientific">Hebeloma cylindrosporum</name>
    <dbReference type="NCBI Taxonomy" id="76867"/>
    <lineage>
        <taxon>Eukaryota</taxon>
        <taxon>Fungi</taxon>
        <taxon>Dikarya</taxon>
        <taxon>Basidiomycota</taxon>
        <taxon>Agaricomycotina</taxon>
        <taxon>Agaricomycetes</taxon>
        <taxon>Agaricomycetidae</taxon>
        <taxon>Agaricales</taxon>
        <taxon>Agaricineae</taxon>
        <taxon>Hymenogastraceae</taxon>
        <taxon>Hebeloma</taxon>
    </lineage>
</organism>
<feature type="region of interest" description="Disordered" evidence="1">
    <location>
        <begin position="298"/>
        <end position="361"/>
    </location>
</feature>
<feature type="compositionally biased region" description="Low complexity" evidence="1">
    <location>
        <begin position="322"/>
        <end position="343"/>
    </location>
</feature>
<sequence length="546" mass="55569">MTKSGVTKDERDTPMRRVRHRDGKLLRGGIGLTTGLGWSDSEDEDAPSPLTRRLSTLNLARRSSASSILTTGTSSSRRLHQQHPLSRSYSSGALESEHREFDTSYDDDELDDDYEDNTLQESGEWARIRRPSGGKKGLSASAGASRPAMPPPTSWQSRSTNGKRASGGSAGARTSTSSAGSVFSLEVTIPEGSGEGKRASSSSSTSRMVRPGGRSSLGSSAGGTRDSSGSSTFDHPNPSKYRRVTPTKRPSGDEVGTPTSTASTLSIPMPATPRDYDGLSSSTTPVKGSVVGLGMKFNKEKSLPPLPSGGLKRPSSRTNLVSKSTSNSKSTGSTSNAKSTGSTPNAKSTSTSAVRTPSDGAKYAFPRARTFSSTSSASASSHTFAGAGAGAIDTAGSPPTPVRPLQLPRQTRPAAGDRAAVPVPSIPALSASASSAMRAGALRTPSLTSARFAAGYDSVPSSPLPPGMNATMNANSTPTAGAVARPKPRTGTGMVYKTSSSSMGSKMRAPLVLASGSAVGGGSVGAGGGGAGVSSIGRAAGRPIVL</sequence>
<feature type="compositionally biased region" description="Polar residues" evidence="1">
    <location>
        <begin position="83"/>
        <end position="93"/>
    </location>
</feature>
<feature type="region of interest" description="Disordered" evidence="1">
    <location>
        <begin position="477"/>
        <end position="501"/>
    </location>
</feature>
<accession>A0A0C2XAP1</accession>
<dbReference type="OrthoDB" id="3064136at2759"/>
<feature type="region of interest" description="Disordered" evidence="1">
    <location>
        <begin position="62"/>
        <end position="283"/>
    </location>
</feature>
<dbReference type="STRING" id="686832.A0A0C2XAP1"/>
<feature type="compositionally biased region" description="Acidic residues" evidence="1">
    <location>
        <begin position="103"/>
        <end position="118"/>
    </location>
</feature>
<reference evidence="2 3" key="1">
    <citation type="submission" date="2014-04" db="EMBL/GenBank/DDBJ databases">
        <authorList>
            <consortium name="DOE Joint Genome Institute"/>
            <person name="Kuo A."/>
            <person name="Gay G."/>
            <person name="Dore J."/>
            <person name="Kohler A."/>
            <person name="Nagy L.G."/>
            <person name="Floudas D."/>
            <person name="Copeland A."/>
            <person name="Barry K.W."/>
            <person name="Cichocki N."/>
            <person name="Veneault-Fourrey C."/>
            <person name="LaButti K."/>
            <person name="Lindquist E.A."/>
            <person name="Lipzen A."/>
            <person name="Lundell T."/>
            <person name="Morin E."/>
            <person name="Murat C."/>
            <person name="Sun H."/>
            <person name="Tunlid A."/>
            <person name="Henrissat B."/>
            <person name="Grigoriev I.V."/>
            <person name="Hibbett D.S."/>
            <person name="Martin F."/>
            <person name="Nordberg H.P."/>
            <person name="Cantor M.N."/>
            <person name="Hua S.X."/>
        </authorList>
    </citation>
    <scope>NUCLEOTIDE SEQUENCE [LARGE SCALE GENOMIC DNA]</scope>
    <source>
        <strain evidence="3">h7</strain>
    </source>
</reference>
<evidence type="ECO:0000313" key="3">
    <source>
        <dbReference type="Proteomes" id="UP000053424"/>
    </source>
</evidence>
<name>A0A0C2XAP1_HEBCY</name>
<feature type="compositionally biased region" description="Low complexity" evidence="1">
    <location>
        <begin position="164"/>
        <end position="181"/>
    </location>
</feature>
<feature type="region of interest" description="Disordered" evidence="1">
    <location>
        <begin position="1"/>
        <end position="49"/>
    </location>
</feature>
<protein>
    <submittedName>
        <fullName evidence="2">Uncharacterized protein</fullName>
    </submittedName>
</protein>
<evidence type="ECO:0000313" key="2">
    <source>
        <dbReference type="EMBL" id="KIM35048.1"/>
    </source>
</evidence>
<feature type="compositionally biased region" description="Polar residues" evidence="1">
    <location>
        <begin position="154"/>
        <end position="163"/>
    </location>
</feature>
<feature type="compositionally biased region" description="Polar residues" evidence="1">
    <location>
        <begin position="62"/>
        <end position="76"/>
    </location>
</feature>
<feature type="compositionally biased region" description="Polar residues" evidence="1">
    <location>
        <begin position="257"/>
        <end position="266"/>
    </location>
</feature>
<feature type="compositionally biased region" description="Basic and acidic residues" evidence="1">
    <location>
        <begin position="1"/>
        <end position="15"/>
    </location>
</feature>
<dbReference type="Proteomes" id="UP000053424">
    <property type="component" value="Unassembled WGS sequence"/>
</dbReference>
<gene>
    <name evidence="2" type="ORF">M413DRAFT_369576</name>
</gene>
<feature type="compositionally biased region" description="Polar residues" evidence="1">
    <location>
        <begin position="225"/>
        <end position="234"/>
    </location>
</feature>
<evidence type="ECO:0000256" key="1">
    <source>
        <dbReference type="SAM" id="MobiDB-lite"/>
    </source>
</evidence>
<dbReference type="HOGENOM" id="CLU_436214_0_0_1"/>
<dbReference type="AlphaFoldDB" id="A0A0C2XAP1"/>
<proteinExistence type="predicted"/>
<feature type="compositionally biased region" description="Polar residues" evidence="1">
    <location>
        <begin position="344"/>
        <end position="355"/>
    </location>
</feature>
<keyword evidence="3" id="KW-1185">Reference proteome</keyword>
<feature type="compositionally biased region" description="Low complexity" evidence="1">
    <location>
        <begin position="200"/>
        <end position="223"/>
    </location>
</feature>
<feature type="region of interest" description="Disordered" evidence="1">
    <location>
        <begin position="389"/>
        <end position="421"/>
    </location>
</feature>